<dbReference type="RefSeq" id="WP_344893145.1">
    <property type="nucleotide sequence ID" value="NZ_BAAAZP010000203.1"/>
</dbReference>
<dbReference type="InterPro" id="IPR036249">
    <property type="entry name" value="Thioredoxin-like_sf"/>
</dbReference>
<protein>
    <submittedName>
        <fullName evidence="1">TlpA family protein</fullName>
    </submittedName>
</protein>
<reference evidence="2" key="1">
    <citation type="journal article" date="2019" name="Int. J. Syst. Evol. Microbiol.">
        <title>The Global Catalogue of Microorganisms (GCM) 10K type strain sequencing project: providing services to taxonomists for standard genome sequencing and annotation.</title>
        <authorList>
            <consortium name="The Broad Institute Genomics Platform"/>
            <consortium name="The Broad Institute Genome Sequencing Center for Infectious Disease"/>
            <person name="Wu L."/>
            <person name="Ma J."/>
        </authorList>
    </citation>
    <scope>NUCLEOTIDE SEQUENCE [LARGE SCALE GENOMIC DNA]</scope>
    <source>
        <strain evidence="2">JCM 16904</strain>
    </source>
</reference>
<dbReference type="EMBL" id="BAAAZP010000203">
    <property type="protein sequence ID" value="GAA3709227.1"/>
    <property type="molecule type" value="Genomic_DNA"/>
</dbReference>
<keyword evidence="2" id="KW-1185">Reference proteome</keyword>
<dbReference type="Gene3D" id="3.40.30.10">
    <property type="entry name" value="Glutaredoxin"/>
    <property type="match status" value="1"/>
</dbReference>
<name>A0ABP7DSC1_9ACTN</name>
<proteinExistence type="predicted"/>
<gene>
    <name evidence="1" type="ORF">GCM10022224_088440</name>
</gene>
<evidence type="ECO:0000313" key="2">
    <source>
        <dbReference type="Proteomes" id="UP001500902"/>
    </source>
</evidence>
<comment type="caution">
    <text evidence="1">The sequence shown here is derived from an EMBL/GenBank/DDBJ whole genome shotgun (WGS) entry which is preliminary data.</text>
</comment>
<dbReference type="Proteomes" id="UP001500902">
    <property type="component" value="Unassembled WGS sequence"/>
</dbReference>
<dbReference type="SUPFAM" id="SSF52833">
    <property type="entry name" value="Thioredoxin-like"/>
    <property type="match status" value="1"/>
</dbReference>
<evidence type="ECO:0000313" key="1">
    <source>
        <dbReference type="EMBL" id="GAA3709227.1"/>
    </source>
</evidence>
<sequence>MPYLVAAVVLLGVLCLLNLLLTIGILRRMRTQADQAGWHPGPVFALGPGSAVGEFAVVTTTGEPVSHDSLTGLVGFFSAGCEACHDLLPRFVEHVRESGRKDVLAVVGGDDAELVQALTPVARVVVAGLDGGPVARALQNTWTPALYLVGDDHRVVATGSKIEELPPPKLEHDRVAGKG</sequence>
<organism evidence="1 2">
    <name type="scientific">Nonomuraea antimicrobica</name>
    <dbReference type="NCBI Taxonomy" id="561173"/>
    <lineage>
        <taxon>Bacteria</taxon>
        <taxon>Bacillati</taxon>
        <taxon>Actinomycetota</taxon>
        <taxon>Actinomycetes</taxon>
        <taxon>Streptosporangiales</taxon>
        <taxon>Streptosporangiaceae</taxon>
        <taxon>Nonomuraea</taxon>
    </lineage>
</organism>
<accession>A0ABP7DSC1</accession>